<dbReference type="InterPro" id="IPR036163">
    <property type="entry name" value="HMA_dom_sf"/>
</dbReference>
<dbReference type="SUPFAM" id="SSF55008">
    <property type="entry name" value="HMA, heavy metal-associated domain"/>
    <property type="match status" value="1"/>
</dbReference>
<dbReference type="OrthoDB" id="5513217at2"/>
<evidence type="ECO:0000313" key="4">
    <source>
        <dbReference type="Proteomes" id="UP000295215"/>
    </source>
</evidence>
<dbReference type="EMBL" id="SOAG01000023">
    <property type="protein sequence ID" value="TDS55272.1"/>
    <property type="molecule type" value="Genomic_DNA"/>
</dbReference>
<dbReference type="GO" id="GO:0046872">
    <property type="term" value="F:metal ion binding"/>
    <property type="evidence" value="ECO:0007669"/>
    <property type="project" value="InterPro"/>
</dbReference>
<keyword evidence="4" id="KW-1185">Reference proteome</keyword>
<dbReference type="AlphaFoldDB" id="A0A4R7EQQ5"/>
<dbReference type="Pfam" id="PF11827">
    <property type="entry name" value="DUF3347"/>
    <property type="match status" value="1"/>
</dbReference>
<proteinExistence type="predicted"/>
<evidence type="ECO:0000259" key="2">
    <source>
        <dbReference type="Pfam" id="PF11827"/>
    </source>
</evidence>
<dbReference type="InterPro" id="IPR021782">
    <property type="entry name" value="DUF3347"/>
</dbReference>
<sequence>MKRIYLLGTMSLFSVATVFAQIKNAETKTFKVKGNCVSAKEIIETAGSQKRISTVSYNVKEGTAILTFDKTKTTSEAILKKIALAGFDNDVYFAPDNVYEKLAKDCQYTRDKKSIDHSVHSSMMHNNSEMQSHTEMDHANHEVQTNDKSQMIFDAYFKMKDAFVQANQSEILKQATAFKKVLNNDEKEAVSAKELTSLKDIIDKIIQEKNLKKQRKLFAELTDPMYELAKNVKLKSAIYYQNCPMFEGGANWLSKDSSIKNPFYGNQMLSCGSTVETLK</sequence>
<evidence type="ECO:0000313" key="3">
    <source>
        <dbReference type="EMBL" id="TDS55272.1"/>
    </source>
</evidence>
<comment type="caution">
    <text evidence="3">The sequence shown here is derived from an EMBL/GenBank/DDBJ whole genome shotgun (WGS) entry which is preliminary data.</text>
</comment>
<name>A0A4R7EQQ5_9FLAO</name>
<evidence type="ECO:0000256" key="1">
    <source>
        <dbReference type="SAM" id="SignalP"/>
    </source>
</evidence>
<feature type="signal peptide" evidence="1">
    <location>
        <begin position="1"/>
        <end position="20"/>
    </location>
</feature>
<accession>A0A4R7EQQ5</accession>
<protein>
    <submittedName>
        <fullName evidence="3">Uncharacterized protein DUF3347</fullName>
    </submittedName>
</protein>
<reference evidence="3 4" key="1">
    <citation type="submission" date="2019-03" db="EMBL/GenBank/DDBJ databases">
        <title>Genomic Encyclopedia of Archaeal and Bacterial Type Strains, Phase II (KMG-II): from individual species to whole genera.</title>
        <authorList>
            <person name="Goeker M."/>
        </authorList>
    </citation>
    <scope>NUCLEOTIDE SEQUENCE [LARGE SCALE GENOMIC DNA]</scope>
    <source>
        <strain evidence="3 4">DSM 28213</strain>
    </source>
</reference>
<keyword evidence="1" id="KW-0732">Signal</keyword>
<feature type="chain" id="PRO_5020273323" evidence="1">
    <location>
        <begin position="21"/>
        <end position="279"/>
    </location>
</feature>
<gene>
    <name evidence="3" type="ORF">C8P70_12343</name>
</gene>
<organism evidence="3 4">
    <name type="scientific">Myroides indicus</name>
    <dbReference type="NCBI Taxonomy" id="1323422"/>
    <lineage>
        <taxon>Bacteria</taxon>
        <taxon>Pseudomonadati</taxon>
        <taxon>Bacteroidota</taxon>
        <taxon>Flavobacteriia</taxon>
        <taxon>Flavobacteriales</taxon>
        <taxon>Flavobacteriaceae</taxon>
        <taxon>Myroides</taxon>
    </lineage>
</organism>
<dbReference type="Gene3D" id="3.30.70.100">
    <property type="match status" value="1"/>
</dbReference>
<feature type="domain" description="DUF3347" evidence="2">
    <location>
        <begin position="152"/>
        <end position="235"/>
    </location>
</feature>
<dbReference type="RefSeq" id="WP_133713231.1">
    <property type="nucleotide sequence ID" value="NZ_SOAG01000023.1"/>
</dbReference>
<dbReference type="Proteomes" id="UP000295215">
    <property type="component" value="Unassembled WGS sequence"/>
</dbReference>